<dbReference type="AlphaFoldDB" id="A0A7Y9G906"/>
<evidence type="ECO:0000259" key="1">
    <source>
        <dbReference type="PROSITE" id="PS51186"/>
    </source>
</evidence>
<feature type="domain" description="N-acetyltransferase" evidence="1">
    <location>
        <begin position="7"/>
        <end position="140"/>
    </location>
</feature>
<evidence type="ECO:0000313" key="3">
    <source>
        <dbReference type="Proteomes" id="UP000591272"/>
    </source>
</evidence>
<sequence>MTDKTVTKVDPREHELICSIIALADKNRATLGFLPPSVFLSAAANGTLLAVKRGNSLLAYALFALPRSEVRLTHLVVAESAKGRGIARALIEEISRIHSDRIGIRAKCRRDYGLDDMWLHLGFQPINEVPGRSRDKKPLVVWHRKHSGHIDLFSYKEEPVLRAAIDFNVLRDLYDFPIRKGGQESHALIADHLAGVLDLVVTSALQEEISTVEDNLRRSLYRRKAHANHEYAPPEAKSVERCMTALTSHIQRRHPDYPCTEQDRADIKHVAAAAAAGLTVFTTRDEALITTCYESALEEFDLRILRPADVVIRIDELTRSDAYRPATLQGTGYTTATIASGGESEIEKFRNADERERSQDFLRRLRGLSSARHGEWERIVVRDPDGLAVAVFACGRLNDRLEIPLFRVDSKHPLAATLTQQVLTELRRRCVNSGTTALAITDGHAGSYVRRAALFDGFFESSGGLCALAINECGTVSQIREMSERQLLKWDIAWEFPPKLNLSPIGVAELESVLWPAKITNSRLSSYMIPIQPRWSMDLFGVPETLPYTRPDALGISREHVYYRSPHGIHIKAPSRILWYMSQGQGRERREAAVIACSLLDEVVTAPPSDLHERYRHLGVFELKHIQSVAKEGKAQAIRFTRTEVFEKPLAGKALKEFLSSRRFKLPLLSVRPIESDLFIAAYRKGCHGD</sequence>
<dbReference type="Proteomes" id="UP000591272">
    <property type="component" value="Unassembled WGS sequence"/>
</dbReference>
<organism evidence="2 3">
    <name type="scientific">Actinomadura citrea</name>
    <dbReference type="NCBI Taxonomy" id="46158"/>
    <lineage>
        <taxon>Bacteria</taxon>
        <taxon>Bacillati</taxon>
        <taxon>Actinomycetota</taxon>
        <taxon>Actinomycetes</taxon>
        <taxon>Streptosporangiales</taxon>
        <taxon>Thermomonosporaceae</taxon>
        <taxon>Actinomadura</taxon>
    </lineage>
</organism>
<protein>
    <submittedName>
        <fullName evidence="2">GNAT superfamily N-acetyltransferase</fullName>
    </submittedName>
</protein>
<dbReference type="InterPro" id="IPR016181">
    <property type="entry name" value="Acyl_CoA_acyltransferase"/>
</dbReference>
<dbReference type="Pfam" id="PF00583">
    <property type="entry name" value="Acetyltransf_1"/>
    <property type="match status" value="1"/>
</dbReference>
<dbReference type="PROSITE" id="PS51186">
    <property type="entry name" value="GNAT"/>
    <property type="match status" value="1"/>
</dbReference>
<dbReference type="EMBL" id="JACCBT010000001">
    <property type="protein sequence ID" value="NYE12184.1"/>
    <property type="molecule type" value="Genomic_DNA"/>
</dbReference>
<gene>
    <name evidence="2" type="ORF">BJ999_002480</name>
</gene>
<dbReference type="RefSeq" id="WP_179833440.1">
    <property type="nucleotide sequence ID" value="NZ_BMRD01000001.1"/>
</dbReference>
<keyword evidence="2" id="KW-0808">Transferase</keyword>
<evidence type="ECO:0000313" key="2">
    <source>
        <dbReference type="EMBL" id="NYE12184.1"/>
    </source>
</evidence>
<dbReference type="InterPro" id="IPR000182">
    <property type="entry name" value="GNAT_dom"/>
</dbReference>
<accession>A0A7Y9G906</accession>
<reference evidence="2 3" key="1">
    <citation type="submission" date="2020-07" db="EMBL/GenBank/DDBJ databases">
        <title>Sequencing the genomes of 1000 actinobacteria strains.</title>
        <authorList>
            <person name="Klenk H.-P."/>
        </authorList>
    </citation>
    <scope>NUCLEOTIDE SEQUENCE [LARGE SCALE GENOMIC DNA]</scope>
    <source>
        <strain evidence="2 3">DSM 43461</strain>
    </source>
</reference>
<comment type="caution">
    <text evidence="2">The sequence shown here is derived from an EMBL/GenBank/DDBJ whole genome shotgun (WGS) entry which is preliminary data.</text>
</comment>
<dbReference type="SUPFAM" id="SSF55729">
    <property type="entry name" value="Acyl-CoA N-acyltransferases (Nat)"/>
    <property type="match status" value="1"/>
</dbReference>
<proteinExistence type="predicted"/>
<dbReference type="Gene3D" id="3.40.630.30">
    <property type="match status" value="1"/>
</dbReference>
<keyword evidence="3" id="KW-1185">Reference proteome</keyword>
<name>A0A7Y9G906_9ACTN</name>
<dbReference type="GO" id="GO:0016747">
    <property type="term" value="F:acyltransferase activity, transferring groups other than amino-acyl groups"/>
    <property type="evidence" value="ECO:0007669"/>
    <property type="project" value="InterPro"/>
</dbReference>